<protein>
    <submittedName>
        <fullName evidence="2">Uncharacterized protein</fullName>
    </submittedName>
</protein>
<comment type="caution">
    <text evidence="2">The sequence shown here is derived from an EMBL/GenBank/DDBJ whole genome shotgun (WGS) entry which is preliminary data.</text>
</comment>
<organism evidence="2 3">
    <name type="scientific">Hibiscus sabdariffa</name>
    <name type="common">roselle</name>
    <dbReference type="NCBI Taxonomy" id="183260"/>
    <lineage>
        <taxon>Eukaryota</taxon>
        <taxon>Viridiplantae</taxon>
        <taxon>Streptophyta</taxon>
        <taxon>Embryophyta</taxon>
        <taxon>Tracheophyta</taxon>
        <taxon>Spermatophyta</taxon>
        <taxon>Magnoliopsida</taxon>
        <taxon>eudicotyledons</taxon>
        <taxon>Gunneridae</taxon>
        <taxon>Pentapetalae</taxon>
        <taxon>rosids</taxon>
        <taxon>malvids</taxon>
        <taxon>Malvales</taxon>
        <taxon>Malvaceae</taxon>
        <taxon>Malvoideae</taxon>
        <taxon>Hibiscus</taxon>
    </lineage>
</organism>
<evidence type="ECO:0000313" key="3">
    <source>
        <dbReference type="Proteomes" id="UP001396334"/>
    </source>
</evidence>
<feature type="region of interest" description="Disordered" evidence="1">
    <location>
        <begin position="1"/>
        <end position="20"/>
    </location>
</feature>
<keyword evidence="3" id="KW-1185">Reference proteome</keyword>
<name>A0ABR2S7D2_9ROSI</name>
<dbReference type="Proteomes" id="UP001396334">
    <property type="component" value="Unassembled WGS sequence"/>
</dbReference>
<dbReference type="EMBL" id="JBBPBN010000016">
    <property type="protein sequence ID" value="KAK9020839.1"/>
    <property type="molecule type" value="Genomic_DNA"/>
</dbReference>
<feature type="region of interest" description="Disordered" evidence="1">
    <location>
        <begin position="28"/>
        <end position="91"/>
    </location>
</feature>
<proteinExistence type="predicted"/>
<gene>
    <name evidence="2" type="ORF">V6N11_010851</name>
</gene>
<sequence>MSYVLTWDRRKSSSLDSPPFRLGMQIRSNWVSSKRKQPPVATSTTPKSLCRPSHSPQGDHSKPMTDVGSEGETNTQLSDNKQQIGVEDEESRRIGLGFADEKFGDFWAREARSFFIVKREGIRHGRVYLKHNNRGK</sequence>
<reference evidence="2 3" key="1">
    <citation type="journal article" date="2024" name="G3 (Bethesda)">
        <title>Genome assembly of Hibiscus sabdariffa L. provides insights into metabolisms of medicinal natural products.</title>
        <authorList>
            <person name="Kim T."/>
        </authorList>
    </citation>
    <scope>NUCLEOTIDE SEQUENCE [LARGE SCALE GENOMIC DNA]</scope>
    <source>
        <strain evidence="2">TK-2024</strain>
        <tissue evidence="2">Old leaves</tissue>
    </source>
</reference>
<feature type="compositionally biased region" description="Polar residues" evidence="1">
    <location>
        <begin position="71"/>
        <end position="83"/>
    </location>
</feature>
<evidence type="ECO:0000256" key="1">
    <source>
        <dbReference type="SAM" id="MobiDB-lite"/>
    </source>
</evidence>
<accession>A0ABR2S7D2</accession>
<evidence type="ECO:0000313" key="2">
    <source>
        <dbReference type="EMBL" id="KAK9020839.1"/>
    </source>
</evidence>